<dbReference type="Proteomes" id="UP000031552">
    <property type="component" value="Unassembled WGS sequence"/>
</dbReference>
<comment type="caution">
    <text evidence="1">The sequence shown here is derived from an EMBL/GenBank/DDBJ whole genome shotgun (WGS) entry which is preliminary data.</text>
</comment>
<gene>
    <name evidence="1" type="ORF">CSEC_1394</name>
</gene>
<keyword evidence="2" id="KW-1185">Reference proteome</keyword>
<dbReference type="STRING" id="1437425.CSEC_1394"/>
<reference evidence="1" key="1">
    <citation type="submission" date="2013-12" db="EMBL/GenBank/DDBJ databases">
        <authorList>
            <person name="Linke B."/>
        </authorList>
    </citation>
    <scope>NUCLEOTIDE SEQUENCE [LARGE SCALE GENOMIC DNA]</scope>
    <source>
        <strain evidence="1">CRIB-18</strain>
    </source>
</reference>
<dbReference type="EMBL" id="CCEJ010000006">
    <property type="protein sequence ID" value="CDR34213.1"/>
    <property type="molecule type" value="Genomic_DNA"/>
</dbReference>
<sequence length="258" mass="29370">MVSTFYFEEAFGFMETLSERATNPITNLSQLQLENDVTPKNYGTNGYANQLTVKPMVAFNKTKWFPFDQLIRVKFQIPTLPNSSLTKRGTYLGDTQFFDLFIREEPSWGRWGIGPMAIFPTASKLEAGQGKWQLGPAIGISILKFPRWQIGFLAQNPISFAGDSHSPKQNYLLFQPFLIYHFLKDTYVITNGEWTVDWFNRITQIPVNIGIGHTAPFIGKLKVDSCLQFEFMAYQNAVKSSGYVNQSTIQISLSLLFD</sequence>
<evidence type="ECO:0000313" key="2">
    <source>
        <dbReference type="Proteomes" id="UP000031552"/>
    </source>
</evidence>
<evidence type="ECO:0000313" key="1">
    <source>
        <dbReference type="EMBL" id="CDR34213.1"/>
    </source>
</evidence>
<dbReference type="AlphaFoldDB" id="A0A090D2C3"/>
<reference evidence="1" key="2">
    <citation type="submission" date="2014-09" db="EMBL/GenBank/DDBJ databases">
        <title>Criblamydia sequanensis harbors a mega-plasmid encoding arsenite resistance.</title>
        <authorList>
            <person name="Bertelli C."/>
            <person name="Goesmann A."/>
            <person name="Greub G."/>
        </authorList>
    </citation>
    <scope>NUCLEOTIDE SEQUENCE [LARGE SCALE GENOMIC DNA]</scope>
    <source>
        <strain evidence="1">CRIB-18</strain>
    </source>
</reference>
<organism evidence="1 2">
    <name type="scientific">Candidatus Criblamydia sequanensis CRIB-18</name>
    <dbReference type="NCBI Taxonomy" id="1437425"/>
    <lineage>
        <taxon>Bacteria</taxon>
        <taxon>Pseudomonadati</taxon>
        <taxon>Chlamydiota</taxon>
        <taxon>Chlamydiia</taxon>
        <taxon>Parachlamydiales</taxon>
        <taxon>Candidatus Criblamydiaceae</taxon>
        <taxon>Candidatus Criblamydia</taxon>
    </lineage>
</organism>
<proteinExistence type="predicted"/>
<protein>
    <submittedName>
        <fullName evidence="1">Uncharacterized protein</fullName>
    </submittedName>
</protein>
<dbReference type="eggNOG" id="COG3637">
    <property type="taxonomic scope" value="Bacteria"/>
</dbReference>
<accession>A0A090D2C3</accession>
<name>A0A090D2C3_9BACT</name>